<protein>
    <submittedName>
        <fullName evidence="1">Uncharacterized protein</fullName>
    </submittedName>
</protein>
<name>A0A6J4JMF1_9CHLR</name>
<dbReference type="AlphaFoldDB" id="A0A6J4JMF1"/>
<gene>
    <name evidence="1" type="ORF">AVDCRST_MAG26-3481</name>
</gene>
<proteinExistence type="predicted"/>
<dbReference type="EMBL" id="CADCTK010000813">
    <property type="protein sequence ID" value="CAA9282473.1"/>
    <property type="molecule type" value="Genomic_DNA"/>
</dbReference>
<organism evidence="1">
    <name type="scientific">uncultured Chloroflexia bacterium</name>
    <dbReference type="NCBI Taxonomy" id="1672391"/>
    <lineage>
        <taxon>Bacteria</taxon>
        <taxon>Bacillati</taxon>
        <taxon>Chloroflexota</taxon>
        <taxon>Chloroflexia</taxon>
        <taxon>environmental samples</taxon>
    </lineage>
</organism>
<sequence>MVACRDTDVRVALALGWRWQRTRAGSQLLCPPDDGDEPLFYDPERGGLQLVPAYSSDINVWEGYVTTLRKHKRLLARVNGNRACVFVEDRPFEAPTMPLALCRMVLDRAERRVAVYA</sequence>
<reference evidence="1" key="1">
    <citation type="submission" date="2020-02" db="EMBL/GenBank/DDBJ databases">
        <authorList>
            <person name="Meier V. D."/>
        </authorList>
    </citation>
    <scope>NUCLEOTIDE SEQUENCE</scope>
    <source>
        <strain evidence="1">AVDCRST_MAG26</strain>
    </source>
</reference>
<accession>A0A6J4JMF1</accession>
<evidence type="ECO:0000313" key="1">
    <source>
        <dbReference type="EMBL" id="CAA9282473.1"/>
    </source>
</evidence>